<proteinExistence type="inferred from homology"/>
<comment type="catalytic activity">
    <reaction evidence="1">
        <text>GDP-alpha-D-mannose + H2O = alpha-D-mannose 1-phosphate + GMP + 2 H(+)</text>
        <dbReference type="Rhea" id="RHEA:27978"/>
        <dbReference type="ChEBI" id="CHEBI:15377"/>
        <dbReference type="ChEBI" id="CHEBI:15378"/>
        <dbReference type="ChEBI" id="CHEBI:57527"/>
        <dbReference type="ChEBI" id="CHEBI:58115"/>
        <dbReference type="ChEBI" id="CHEBI:58409"/>
    </reaction>
</comment>
<comment type="similarity">
    <text evidence="3">Belongs to the Nudix hydrolase family. NudK subfamily.</text>
</comment>
<dbReference type="Proteomes" id="UP001379533">
    <property type="component" value="Chromosome"/>
</dbReference>
<dbReference type="Gene3D" id="3.90.79.10">
    <property type="entry name" value="Nucleoside Triphosphate Pyrophosphohydrolase"/>
    <property type="match status" value="1"/>
</dbReference>
<gene>
    <name evidence="9" type="ORF">LZC95_04060</name>
</gene>
<dbReference type="PANTHER" id="PTHR11839:SF18">
    <property type="entry name" value="NUDIX HYDROLASE DOMAIN-CONTAINING PROTEIN"/>
    <property type="match status" value="1"/>
</dbReference>
<sequence>MKTPPFTLPAPRLKKWTLSNTRSEGSFRVFDVLHHDVTDGNGGSRRDVYTMACPDWCNVVAITPDDHVVLLWQYRFGSDELGLEVPGGVIEADETPLEGARRELLEETGYTARDWALLTTVEPNPALSNNRCHMFVARGAELTHPTAWDEQEECEVSLAPVSHIAQLLDEGKITHSLVVVALERFLRSLR</sequence>
<evidence type="ECO:0000256" key="6">
    <source>
        <dbReference type="ARBA" id="ARBA00032162"/>
    </source>
</evidence>
<dbReference type="InterPro" id="IPR020084">
    <property type="entry name" value="NUDIX_hydrolase_CS"/>
</dbReference>
<dbReference type="RefSeq" id="WP_394846625.1">
    <property type="nucleotide sequence ID" value="NZ_CP089982.1"/>
</dbReference>
<evidence type="ECO:0000256" key="2">
    <source>
        <dbReference type="ARBA" id="ARBA00001946"/>
    </source>
</evidence>
<evidence type="ECO:0000313" key="9">
    <source>
        <dbReference type="EMBL" id="WXA96012.1"/>
    </source>
</evidence>
<evidence type="ECO:0000256" key="7">
    <source>
        <dbReference type="ARBA" id="ARBA00032272"/>
    </source>
</evidence>
<organism evidence="9 10">
    <name type="scientific">Pendulispora brunnea</name>
    <dbReference type="NCBI Taxonomy" id="2905690"/>
    <lineage>
        <taxon>Bacteria</taxon>
        <taxon>Pseudomonadati</taxon>
        <taxon>Myxococcota</taxon>
        <taxon>Myxococcia</taxon>
        <taxon>Myxococcales</taxon>
        <taxon>Sorangiineae</taxon>
        <taxon>Pendulisporaceae</taxon>
        <taxon>Pendulispora</taxon>
    </lineage>
</organism>
<dbReference type="Pfam" id="PF00293">
    <property type="entry name" value="NUDIX"/>
    <property type="match status" value="1"/>
</dbReference>
<reference evidence="9 10" key="1">
    <citation type="submission" date="2021-12" db="EMBL/GenBank/DDBJ databases">
        <title>Discovery of the Pendulisporaceae a myxobacterial family with distinct sporulation behavior and unique specialized metabolism.</title>
        <authorList>
            <person name="Garcia R."/>
            <person name="Popoff A."/>
            <person name="Bader C.D."/>
            <person name="Loehr J."/>
            <person name="Walesch S."/>
            <person name="Walt C."/>
            <person name="Boldt J."/>
            <person name="Bunk B."/>
            <person name="Haeckl F.J.F.P.J."/>
            <person name="Gunesch A.P."/>
            <person name="Birkelbach J."/>
            <person name="Nuebel U."/>
            <person name="Pietschmann T."/>
            <person name="Bach T."/>
            <person name="Mueller R."/>
        </authorList>
    </citation>
    <scope>NUCLEOTIDE SEQUENCE [LARGE SCALE GENOMIC DNA]</scope>
    <source>
        <strain evidence="9 10">MSr12523</strain>
    </source>
</reference>
<evidence type="ECO:0000256" key="3">
    <source>
        <dbReference type="ARBA" id="ARBA00007275"/>
    </source>
</evidence>
<dbReference type="GO" id="GO:0016787">
    <property type="term" value="F:hydrolase activity"/>
    <property type="evidence" value="ECO:0007669"/>
    <property type="project" value="UniProtKB-KW"/>
</dbReference>
<dbReference type="EMBL" id="CP089982">
    <property type="protein sequence ID" value="WXA96012.1"/>
    <property type="molecule type" value="Genomic_DNA"/>
</dbReference>
<evidence type="ECO:0000256" key="5">
    <source>
        <dbReference type="ARBA" id="ARBA00022801"/>
    </source>
</evidence>
<evidence type="ECO:0000259" key="8">
    <source>
        <dbReference type="PROSITE" id="PS51462"/>
    </source>
</evidence>
<feature type="domain" description="Nudix hydrolase" evidence="8">
    <location>
        <begin position="43"/>
        <end position="181"/>
    </location>
</feature>
<protein>
    <recommendedName>
        <fullName evidence="4">GDP-mannose pyrophosphatase</fullName>
    </recommendedName>
    <alternativeName>
        <fullName evidence="6">GDP-mannose hydrolase</fullName>
    </alternativeName>
    <alternativeName>
        <fullName evidence="7">GDPMK</fullName>
    </alternativeName>
</protein>
<dbReference type="CDD" id="cd03424">
    <property type="entry name" value="NUDIX_ADPRase_Nudt5_UGPPase_Nudt14"/>
    <property type="match status" value="1"/>
</dbReference>
<dbReference type="InterPro" id="IPR015797">
    <property type="entry name" value="NUDIX_hydrolase-like_dom_sf"/>
</dbReference>
<dbReference type="PANTHER" id="PTHR11839">
    <property type="entry name" value="UDP/ADP-SUGAR PYROPHOSPHATASE"/>
    <property type="match status" value="1"/>
</dbReference>
<dbReference type="PROSITE" id="PS51462">
    <property type="entry name" value="NUDIX"/>
    <property type="match status" value="1"/>
</dbReference>
<keyword evidence="10" id="KW-1185">Reference proteome</keyword>
<evidence type="ECO:0000256" key="1">
    <source>
        <dbReference type="ARBA" id="ARBA00000847"/>
    </source>
</evidence>
<comment type="cofactor">
    <cofactor evidence="2">
        <name>Mg(2+)</name>
        <dbReference type="ChEBI" id="CHEBI:18420"/>
    </cofactor>
</comment>
<evidence type="ECO:0000256" key="4">
    <source>
        <dbReference type="ARBA" id="ARBA00016377"/>
    </source>
</evidence>
<dbReference type="PROSITE" id="PS00893">
    <property type="entry name" value="NUDIX_BOX"/>
    <property type="match status" value="1"/>
</dbReference>
<name>A0ABZ2KBG0_9BACT</name>
<evidence type="ECO:0000313" key="10">
    <source>
        <dbReference type="Proteomes" id="UP001379533"/>
    </source>
</evidence>
<keyword evidence="5 9" id="KW-0378">Hydrolase</keyword>
<dbReference type="SUPFAM" id="SSF55811">
    <property type="entry name" value="Nudix"/>
    <property type="match status" value="1"/>
</dbReference>
<dbReference type="InterPro" id="IPR000086">
    <property type="entry name" value="NUDIX_hydrolase_dom"/>
</dbReference>
<accession>A0ABZ2KBG0</accession>